<keyword evidence="1" id="KW-0479">Metal-binding</keyword>
<dbReference type="PANTHER" id="PTHR22789">
    <property type="entry name" value="FUCULOSE PHOSPHATE ALDOLASE"/>
    <property type="match status" value="1"/>
</dbReference>
<accession>A0ABT9XWK5</accession>
<sequence length="206" mass="22685">MNEELLKKELVHISHKVYKRGLTQATGGNISVRVPGRDAILIKRSGISLGEVTKEDALLLSREGDILEGYGTPSKEYRFHLGIYRTRPDVQAVVHCHPNYAIGYACLGIELPLPTVTAQKILGHVPVTEAAPSGSQELAYYVTEVFEKYPNIKAALMKDHGICAVGPSLEAAYNIATLVEDTAKQAFIKMQIQRALSQMNKREAIQ</sequence>
<dbReference type="Gene3D" id="3.40.225.10">
    <property type="entry name" value="Class II aldolase/adducin N-terminal domain"/>
    <property type="match status" value="1"/>
</dbReference>
<keyword evidence="2 4" id="KW-0456">Lyase</keyword>
<dbReference type="Pfam" id="PF00596">
    <property type="entry name" value="Aldolase_II"/>
    <property type="match status" value="1"/>
</dbReference>
<dbReference type="GO" id="GO:0008738">
    <property type="term" value="F:L-fuculose-phosphate aldolase activity"/>
    <property type="evidence" value="ECO:0007669"/>
    <property type="project" value="UniProtKB-EC"/>
</dbReference>
<dbReference type="RefSeq" id="WP_307408886.1">
    <property type="nucleotide sequence ID" value="NZ_JAUSTW010000004.1"/>
</dbReference>
<feature type="domain" description="Class II aldolase/adducin N-terminal" evidence="3">
    <location>
        <begin position="8"/>
        <end position="187"/>
    </location>
</feature>
<dbReference type="SMART" id="SM01007">
    <property type="entry name" value="Aldolase_II"/>
    <property type="match status" value="1"/>
</dbReference>
<dbReference type="EC" id="4.1.2.17" evidence="4"/>
<evidence type="ECO:0000256" key="2">
    <source>
        <dbReference type="ARBA" id="ARBA00023239"/>
    </source>
</evidence>
<dbReference type="SUPFAM" id="SSF53639">
    <property type="entry name" value="AraD/HMP-PK domain-like"/>
    <property type="match status" value="1"/>
</dbReference>
<evidence type="ECO:0000259" key="3">
    <source>
        <dbReference type="SMART" id="SM01007"/>
    </source>
</evidence>
<evidence type="ECO:0000256" key="1">
    <source>
        <dbReference type="ARBA" id="ARBA00022723"/>
    </source>
</evidence>
<proteinExistence type="predicted"/>
<organism evidence="4 5">
    <name type="scientific">Neobacillus ginsengisoli</name>
    <dbReference type="NCBI Taxonomy" id="904295"/>
    <lineage>
        <taxon>Bacteria</taxon>
        <taxon>Bacillati</taxon>
        <taxon>Bacillota</taxon>
        <taxon>Bacilli</taxon>
        <taxon>Bacillales</taxon>
        <taxon>Bacillaceae</taxon>
        <taxon>Neobacillus</taxon>
    </lineage>
</organism>
<dbReference type="InterPro" id="IPR001303">
    <property type="entry name" value="Aldolase_II/adducin_N"/>
</dbReference>
<dbReference type="Proteomes" id="UP001224122">
    <property type="component" value="Unassembled WGS sequence"/>
</dbReference>
<name>A0ABT9XWK5_9BACI</name>
<keyword evidence="5" id="KW-1185">Reference proteome</keyword>
<protein>
    <submittedName>
        <fullName evidence="4">L-fuculose-phosphate aldolase</fullName>
        <ecNumber evidence="4">4.1.2.17</ecNumber>
    </submittedName>
</protein>
<gene>
    <name evidence="4" type="ORF">J2S10_002893</name>
</gene>
<dbReference type="EMBL" id="JAUSTW010000004">
    <property type="protein sequence ID" value="MDQ0199711.1"/>
    <property type="molecule type" value="Genomic_DNA"/>
</dbReference>
<dbReference type="InterPro" id="IPR036409">
    <property type="entry name" value="Aldolase_II/adducin_N_sf"/>
</dbReference>
<evidence type="ECO:0000313" key="4">
    <source>
        <dbReference type="EMBL" id="MDQ0199711.1"/>
    </source>
</evidence>
<dbReference type="PANTHER" id="PTHR22789:SF0">
    <property type="entry name" value="3-OXO-TETRONATE 4-PHOSPHATE DECARBOXYLASE-RELATED"/>
    <property type="match status" value="1"/>
</dbReference>
<reference evidence="4 5" key="1">
    <citation type="submission" date="2023-07" db="EMBL/GenBank/DDBJ databases">
        <title>Genomic Encyclopedia of Type Strains, Phase IV (KMG-IV): sequencing the most valuable type-strain genomes for metagenomic binning, comparative biology and taxonomic classification.</title>
        <authorList>
            <person name="Goeker M."/>
        </authorList>
    </citation>
    <scope>NUCLEOTIDE SEQUENCE [LARGE SCALE GENOMIC DNA]</scope>
    <source>
        <strain evidence="4 5">DSM 27594</strain>
    </source>
</reference>
<dbReference type="InterPro" id="IPR050197">
    <property type="entry name" value="Aldolase_class_II_sugar_metab"/>
</dbReference>
<comment type="caution">
    <text evidence="4">The sequence shown here is derived from an EMBL/GenBank/DDBJ whole genome shotgun (WGS) entry which is preliminary data.</text>
</comment>
<evidence type="ECO:0000313" key="5">
    <source>
        <dbReference type="Proteomes" id="UP001224122"/>
    </source>
</evidence>